<feature type="transmembrane region" description="Helical" evidence="1">
    <location>
        <begin position="92"/>
        <end position="112"/>
    </location>
</feature>
<keyword evidence="4" id="KW-1185">Reference proteome</keyword>
<dbReference type="EMBL" id="FNKL01000003">
    <property type="protein sequence ID" value="SDQ84480.1"/>
    <property type="molecule type" value="Genomic_DNA"/>
</dbReference>
<organism evidence="3 4">
    <name type="scientific">Chryseobacterium soldanellicola</name>
    <dbReference type="NCBI Taxonomy" id="311333"/>
    <lineage>
        <taxon>Bacteria</taxon>
        <taxon>Pseudomonadati</taxon>
        <taxon>Bacteroidota</taxon>
        <taxon>Flavobacteriia</taxon>
        <taxon>Flavobacteriales</taxon>
        <taxon>Weeksellaceae</taxon>
        <taxon>Chryseobacterium group</taxon>
        <taxon>Chryseobacterium</taxon>
    </lineage>
</organism>
<dbReference type="InterPro" id="IPR012867">
    <property type="entry name" value="DUF1648"/>
</dbReference>
<evidence type="ECO:0000313" key="4">
    <source>
        <dbReference type="Proteomes" id="UP000199627"/>
    </source>
</evidence>
<name>A0A1H1E7D3_9FLAO</name>
<reference evidence="4" key="1">
    <citation type="submission" date="2016-10" db="EMBL/GenBank/DDBJ databases">
        <authorList>
            <person name="Varghese N."/>
            <person name="Submissions S."/>
        </authorList>
    </citation>
    <scope>NUCLEOTIDE SEQUENCE [LARGE SCALE GENOMIC DNA]</scope>
    <source>
        <strain evidence="4">DSM 17072</strain>
    </source>
</reference>
<feature type="transmembrane region" description="Helical" evidence="1">
    <location>
        <begin position="6"/>
        <end position="25"/>
    </location>
</feature>
<sequence length="155" mass="18077">MGNVILGIFDVLNFGLVVFLWWFTLKNYKALPQTIPIHFDFDGKADNFGSKKYSFLMPILITAIYFLFAFIVRNPESSNYPVKITAENQDAQFFIMKFFLRWLFLVISLIFLNSQDYMFRYSFDENAKPRVPMAASIFSVIGSLIILFIFVGLFK</sequence>
<evidence type="ECO:0000259" key="2">
    <source>
        <dbReference type="Pfam" id="PF07853"/>
    </source>
</evidence>
<accession>A0A1H1E7D3</accession>
<feature type="domain" description="DUF1648" evidence="2">
    <location>
        <begin position="16"/>
        <end position="61"/>
    </location>
</feature>
<dbReference type="RefSeq" id="WP_089756329.1">
    <property type="nucleotide sequence ID" value="NZ_FNKL01000003.1"/>
</dbReference>
<protein>
    <recommendedName>
        <fullName evidence="2">DUF1648 domain-containing protein</fullName>
    </recommendedName>
</protein>
<feature type="transmembrane region" description="Helical" evidence="1">
    <location>
        <begin position="133"/>
        <end position="154"/>
    </location>
</feature>
<keyword evidence="1" id="KW-1133">Transmembrane helix</keyword>
<evidence type="ECO:0000313" key="3">
    <source>
        <dbReference type="EMBL" id="SDQ84480.1"/>
    </source>
</evidence>
<dbReference type="Pfam" id="PF07853">
    <property type="entry name" value="DUF1648"/>
    <property type="match status" value="1"/>
</dbReference>
<gene>
    <name evidence="3" type="ORF">SAMN05421664_2816</name>
</gene>
<dbReference type="STRING" id="311333.SAMN05421664_2816"/>
<keyword evidence="1" id="KW-0812">Transmembrane</keyword>
<proteinExistence type="predicted"/>
<keyword evidence="1" id="KW-0472">Membrane</keyword>
<dbReference type="AlphaFoldDB" id="A0A1H1E7D3"/>
<dbReference type="OrthoDB" id="9808690at2"/>
<dbReference type="Proteomes" id="UP000199627">
    <property type="component" value="Unassembled WGS sequence"/>
</dbReference>
<feature type="transmembrane region" description="Helical" evidence="1">
    <location>
        <begin position="53"/>
        <end position="72"/>
    </location>
</feature>
<evidence type="ECO:0000256" key="1">
    <source>
        <dbReference type="SAM" id="Phobius"/>
    </source>
</evidence>